<keyword evidence="5" id="KW-1185">Reference proteome</keyword>
<evidence type="ECO:0000313" key="4">
    <source>
        <dbReference type="EMBL" id="TXC93198.1"/>
    </source>
</evidence>
<proteinExistence type="predicted"/>
<keyword evidence="2" id="KW-0964">Secreted</keyword>
<dbReference type="EMBL" id="VOQF01000001">
    <property type="protein sequence ID" value="TXC93198.1"/>
    <property type="molecule type" value="Genomic_DNA"/>
</dbReference>
<evidence type="ECO:0000256" key="1">
    <source>
        <dbReference type="ARBA" id="ARBA00004613"/>
    </source>
</evidence>
<comment type="subcellular location">
    <subcellularLocation>
        <location evidence="1">Secreted</location>
    </subcellularLocation>
</comment>
<accession>A0A5C6W9M9</accession>
<reference evidence="4 5" key="1">
    <citation type="journal article" date="2005" name="Int. J. Syst. Evol. Microbiol.">
        <title>Bacillus litoralis sp. nov., isolated from a tidal flat of the Yellow Sea in Korea.</title>
        <authorList>
            <person name="Yoon J.H."/>
            <person name="Oh T.K."/>
        </authorList>
    </citation>
    <scope>NUCLEOTIDE SEQUENCE [LARGE SCALE GENOMIC DNA]</scope>
    <source>
        <strain evidence="4 5">SW-211</strain>
    </source>
</reference>
<dbReference type="Pfam" id="PF07737">
    <property type="entry name" value="ATLF"/>
    <property type="match status" value="1"/>
</dbReference>
<evidence type="ECO:0000256" key="2">
    <source>
        <dbReference type="ARBA" id="ARBA00022525"/>
    </source>
</evidence>
<name>A0A5C6W9M9_9BACI</name>
<dbReference type="OrthoDB" id="2615003at2"/>
<gene>
    <name evidence="4" type="ORF">FS935_03115</name>
</gene>
<dbReference type="InterPro" id="IPR024079">
    <property type="entry name" value="MetalloPept_cat_dom_sf"/>
</dbReference>
<dbReference type="CDD" id="cd20183">
    <property type="entry name" value="M34_PPEP"/>
    <property type="match status" value="1"/>
</dbReference>
<dbReference type="GO" id="GO:0005576">
    <property type="term" value="C:extracellular region"/>
    <property type="evidence" value="ECO:0007669"/>
    <property type="project" value="UniProtKB-SubCell"/>
</dbReference>
<dbReference type="SUPFAM" id="SSF55486">
    <property type="entry name" value="Metalloproteases ('zincins'), catalytic domain"/>
    <property type="match status" value="1"/>
</dbReference>
<feature type="domain" description="ATLF-like" evidence="3">
    <location>
        <begin position="44"/>
        <end position="231"/>
    </location>
</feature>
<comment type="caution">
    <text evidence="4">The sequence shown here is derived from an EMBL/GenBank/DDBJ whole genome shotgun (WGS) entry which is preliminary data.</text>
</comment>
<dbReference type="AlphaFoldDB" id="A0A5C6W9M9"/>
<dbReference type="GO" id="GO:0008237">
    <property type="term" value="F:metallopeptidase activity"/>
    <property type="evidence" value="ECO:0007669"/>
    <property type="project" value="InterPro"/>
</dbReference>
<dbReference type="InterPro" id="IPR047568">
    <property type="entry name" value="ATLF-like_dom"/>
</dbReference>
<organism evidence="4 5">
    <name type="scientific">Metabacillus litoralis</name>
    <dbReference type="NCBI Taxonomy" id="152268"/>
    <lineage>
        <taxon>Bacteria</taxon>
        <taxon>Bacillati</taxon>
        <taxon>Bacillota</taxon>
        <taxon>Bacilli</taxon>
        <taxon>Bacillales</taxon>
        <taxon>Bacillaceae</taxon>
        <taxon>Metabacillus</taxon>
    </lineage>
</organism>
<dbReference type="RefSeq" id="WP_146946057.1">
    <property type="nucleotide sequence ID" value="NZ_VOQF01000001.1"/>
</dbReference>
<dbReference type="InterPro" id="IPR014781">
    <property type="entry name" value="Anthrax_toxin_lethal/edema_N/C"/>
</dbReference>
<dbReference type="Proteomes" id="UP000321363">
    <property type="component" value="Unassembled WGS sequence"/>
</dbReference>
<evidence type="ECO:0000259" key="3">
    <source>
        <dbReference type="PROSITE" id="PS51995"/>
    </source>
</evidence>
<dbReference type="Gene3D" id="3.40.390.10">
    <property type="entry name" value="Collagenase (Catalytic Domain)"/>
    <property type="match status" value="1"/>
</dbReference>
<protein>
    <submittedName>
        <fullName evidence="4">Toxin</fullName>
    </submittedName>
</protein>
<evidence type="ECO:0000313" key="5">
    <source>
        <dbReference type="Proteomes" id="UP000321363"/>
    </source>
</evidence>
<dbReference type="PROSITE" id="PS51995">
    <property type="entry name" value="ATLF"/>
    <property type="match status" value="1"/>
</dbReference>
<sequence length="247" mass="28712">MRRTLFFLIILGLCVSFYHLAIAFPKGIPLSDYEFRDTDLALSKPILKELVFLPTSSFEEKDAIKMIKNLEKVDGNILYLAAKESIQIKLFTGSLTNQPGLSSLKSSKPRGYDETDSYWDKVPGMSDNRVVYAKIGHSEFGNGHGSVSLELHEFAHAIDRHVFHYIRLDPVFINIWKQEVKWLFPFRDYFINFPEEYFAETFAMFYHNDETHDFLKQEAPLTFKYIQSLEKIAAEQVNNSYYGQADY</sequence>